<evidence type="ECO:0008006" key="3">
    <source>
        <dbReference type="Google" id="ProtNLM"/>
    </source>
</evidence>
<name>A0A834LNY5_RHOSS</name>
<protein>
    <recommendedName>
        <fullName evidence="3">J domain-containing protein</fullName>
    </recommendedName>
</protein>
<keyword evidence="2" id="KW-1185">Reference proteome</keyword>
<dbReference type="Gene3D" id="1.10.287.110">
    <property type="entry name" value="DnaJ domain"/>
    <property type="match status" value="1"/>
</dbReference>
<dbReference type="AlphaFoldDB" id="A0A834LNY5"/>
<sequence length="132" mass="14317">MDTFIIIQVPTHLPLSPSLCVVVKAEREVVEISYECVKKKKRPITQSYLWVGPASVDGGGGMICPCANRSLLVGPRRRRWAPVMASAAVNGGKSHYAVLGISPSASSGDIKKAYRLLALKVLYVYSCIWVAV</sequence>
<gene>
    <name evidence="1" type="ORF">RHSIM_Rhsim04G0088600</name>
</gene>
<evidence type="ECO:0000313" key="2">
    <source>
        <dbReference type="Proteomes" id="UP000626092"/>
    </source>
</evidence>
<dbReference type="Proteomes" id="UP000626092">
    <property type="component" value="Unassembled WGS sequence"/>
</dbReference>
<dbReference type="CDD" id="cd06257">
    <property type="entry name" value="DnaJ"/>
    <property type="match status" value="1"/>
</dbReference>
<dbReference type="EMBL" id="WJXA01000004">
    <property type="protein sequence ID" value="KAF7146769.1"/>
    <property type="molecule type" value="Genomic_DNA"/>
</dbReference>
<accession>A0A834LNY5</accession>
<evidence type="ECO:0000313" key="1">
    <source>
        <dbReference type="EMBL" id="KAF7146769.1"/>
    </source>
</evidence>
<dbReference type="SUPFAM" id="SSF46565">
    <property type="entry name" value="Chaperone J-domain"/>
    <property type="match status" value="1"/>
</dbReference>
<reference evidence="1" key="1">
    <citation type="submission" date="2019-11" db="EMBL/GenBank/DDBJ databases">
        <authorList>
            <person name="Liu Y."/>
            <person name="Hou J."/>
            <person name="Li T.-Q."/>
            <person name="Guan C.-H."/>
            <person name="Wu X."/>
            <person name="Wu H.-Z."/>
            <person name="Ling F."/>
            <person name="Zhang R."/>
            <person name="Shi X.-G."/>
            <person name="Ren J.-P."/>
            <person name="Chen E.-F."/>
            <person name="Sun J.-M."/>
        </authorList>
    </citation>
    <scope>NUCLEOTIDE SEQUENCE</scope>
    <source>
        <strain evidence="1">Adult_tree_wgs_1</strain>
        <tissue evidence="1">Leaves</tissue>
    </source>
</reference>
<comment type="caution">
    <text evidence="1">The sequence shown here is derived from an EMBL/GenBank/DDBJ whole genome shotgun (WGS) entry which is preliminary data.</text>
</comment>
<dbReference type="InterPro" id="IPR001623">
    <property type="entry name" value="DnaJ_domain"/>
</dbReference>
<organism evidence="1 2">
    <name type="scientific">Rhododendron simsii</name>
    <name type="common">Sims's rhododendron</name>
    <dbReference type="NCBI Taxonomy" id="118357"/>
    <lineage>
        <taxon>Eukaryota</taxon>
        <taxon>Viridiplantae</taxon>
        <taxon>Streptophyta</taxon>
        <taxon>Embryophyta</taxon>
        <taxon>Tracheophyta</taxon>
        <taxon>Spermatophyta</taxon>
        <taxon>Magnoliopsida</taxon>
        <taxon>eudicotyledons</taxon>
        <taxon>Gunneridae</taxon>
        <taxon>Pentapetalae</taxon>
        <taxon>asterids</taxon>
        <taxon>Ericales</taxon>
        <taxon>Ericaceae</taxon>
        <taxon>Ericoideae</taxon>
        <taxon>Rhodoreae</taxon>
        <taxon>Rhododendron</taxon>
    </lineage>
</organism>
<dbReference type="OrthoDB" id="552049at2759"/>
<dbReference type="InterPro" id="IPR036869">
    <property type="entry name" value="J_dom_sf"/>
</dbReference>
<proteinExistence type="predicted"/>